<dbReference type="RefSeq" id="WP_017750170.1">
    <property type="nucleotide sequence ID" value="NZ_KQ976354.1"/>
</dbReference>
<dbReference type="PANTHER" id="PTHR47152">
    <property type="entry name" value="SLR2084 PROTEIN-RELATED"/>
    <property type="match status" value="1"/>
</dbReference>
<dbReference type="AlphaFoldDB" id="A0A139X146"/>
<keyword evidence="3" id="KW-1185">Reference proteome</keyword>
<dbReference type="CDD" id="cd06260">
    <property type="entry name" value="DUF820-like"/>
    <property type="match status" value="1"/>
</dbReference>
<dbReference type="EMBL" id="ANNX02000041">
    <property type="protein sequence ID" value="KYC38431.1"/>
    <property type="molecule type" value="Genomic_DNA"/>
</dbReference>
<dbReference type="InterPro" id="IPR008538">
    <property type="entry name" value="Uma2"/>
</dbReference>
<dbReference type="STRING" id="128403.WA1_37275"/>
<dbReference type="PANTHER" id="PTHR47152:SF1">
    <property type="entry name" value="SLL1186 PROTEIN"/>
    <property type="match status" value="1"/>
</dbReference>
<name>A0A139X146_9CYAN</name>
<dbReference type="Gene3D" id="3.90.1570.10">
    <property type="entry name" value="tt1808, chain A"/>
    <property type="match status" value="1"/>
</dbReference>
<accession>A0A139X146</accession>
<evidence type="ECO:0000313" key="3">
    <source>
        <dbReference type="Proteomes" id="UP000076925"/>
    </source>
</evidence>
<dbReference type="InterPro" id="IPR012296">
    <property type="entry name" value="Nuclease_put_TT1808"/>
</dbReference>
<dbReference type="Pfam" id="PF05685">
    <property type="entry name" value="Uma2"/>
    <property type="match status" value="1"/>
</dbReference>
<feature type="domain" description="Putative restriction endonuclease" evidence="1">
    <location>
        <begin position="24"/>
        <end position="173"/>
    </location>
</feature>
<evidence type="ECO:0000313" key="2">
    <source>
        <dbReference type="EMBL" id="KYC38431.1"/>
    </source>
</evidence>
<dbReference type="Proteomes" id="UP000076925">
    <property type="component" value="Unassembled WGS sequence"/>
</dbReference>
<sequence length="214" mass="24733">MVTLQLRQLSVPPGHRVLFHDVSWQEFEAIQEELGEHRASRLAYSRGTLEIRMPLPKHEKTKVLIGDLVKILLEELSMDCEPFGSTTFKREDMVQGVEPDDSFYIQNYARMIGKERIDLTVDPPPDLAIEVDVTSKTQLDAYEALGVPELWRYEDGKLQINVLQDGKYFESKISPIFLDLPIFEVIPQFVEESKIIGRGLTLRKFREWIGKQTK</sequence>
<dbReference type="OrthoDB" id="482924at2"/>
<evidence type="ECO:0000259" key="1">
    <source>
        <dbReference type="Pfam" id="PF05685"/>
    </source>
</evidence>
<protein>
    <recommendedName>
        <fullName evidence="1">Putative restriction endonuclease domain-containing protein</fullName>
    </recommendedName>
</protein>
<gene>
    <name evidence="2" type="ORF">WA1_37275</name>
</gene>
<comment type="caution">
    <text evidence="2">The sequence shown here is derived from an EMBL/GenBank/DDBJ whole genome shotgun (WGS) entry which is preliminary data.</text>
</comment>
<reference evidence="2 3" key="1">
    <citation type="journal article" date="2013" name="Genome Biol. Evol.">
        <title>Genomes of Stigonematalean cyanobacteria (subsection V) and the evolution of oxygenic photosynthesis from prokaryotes to plastids.</title>
        <authorList>
            <person name="Dagan T."/>
            <person name="Roettger M."/>
            <person name="Stucken K."/>
            <person name="Landan G."/>
            <person name="Koch R."/>
            <person name="Major P."/>
            <person name="Gould S.B."/>
            <person name="Goremykin V.V."/>
            <person name="Rippka R."/>
            <person name="Tandeau de Marsac N."/>
            <person name="Gugger M."/>
            <person name="Lockhart P.J."/>
            <person name="Allen J.F."/>
            <person name="Brune I."/>
            <person name="Maus I."/>
            <person name="Puhler A."/>
            <person name="Martin W.F."/>
        </authorList>
    </citation>
    <scope>NUCLEOTIDE SEQUENCE [LARGE SCALE GENOMIC DNA]</scope>
    <source>
        <strain evidence="2 3">PCC 7110</strain>
    </source>
</reference>
<proteinExistence type="predicted"/>
<organism evidence="2 3">
    <name type="scientific">Scytonema hofmannii PCC 7110</name>
    <dbReference type="NCBI Taxonomy" id="128403"/>
    <lineage>
        <taxon>Bacteria</taxon>
        <taxon>Bacillati</taxon>
        <taxon>Cyanobacteriota</taxon>
        <taxon>Cyanophyceae</taxon>
        <taxon>Nostocales</taxon>
        <taxon>Scytonemataceae</taxon>
        <taxon>Scytonema</taxon>
    </lineage>
</organism>